<evidence type="ECO:0000313" key="2">
    <source>
        <dbReference type="Proteomes" id="UP001165122"/>
    </source>
</evidence>
<dbReference type="AlphaFoldDB" id="A0A9W7FV03"/>
<dbReference type="Proteomes" id="UP001165122">
    <property type="component" value="Unassembled WGS sequence"/>
</dbReference>
<accession>A0A9W7FV03</accession>
<keyword evidence="2" id="KW-1185">Reference proteome</keyword>
<evidence type="ECO:0000313" key="1">
    <source>
        <dbReference type="EMBL" id="GMI18748.1"/>
    </source>
</evidence>
<proteinExistence type="predicted"/>
<comment type="caution">
    <text evidence="1">The sequence shown here is derived from an EMBL/GenBank/DDBJ whole genome shotgun (WGS) entry which is preliminary data.</text>
</comment>
<protein>
    <submittedName>
        <fullName evidence="1">Uncharacterized protein</fullName>
    </submittedName>
</protein>
<dbReference type="EMBL" id="BRXW01000345">
    <property type="protein sequence ID" value="GMI18748.1"/>
    <property type="molecule type" value="Genomic_DNA"/>
</dbReference>
<name>A0A9W7FV03_9STRA</name>
<gene>
    <name evidence="1" type="ORF">TrLO_g14371</name>
</gene>
<organism evidence="1 2">
    <name type="scientific">Triparma laevis f. longispina</name>
    <dbReference type="NCBI Taxonomy" id="1714387"/>
    <lineage>
        <taxon>Eukaryota</taxon>
        <taxon>Sar</taxon>
        <taxon>Stramenopiles</taxon>
        <taxon>Ochrophyta</taxon>
        <taxon>Bolidophyceae</taxon>
        <taxon>Parmales</taxon>
        <taxon>Triparmaceae</taxon>
        <taxon>Triparma</taxon>
    </lineage>
</organism>
<reference evidence="2" key="1">
    <citation type="journal article" date="2023" name="Commun. Biol.">
        <title>Genome analysis of Parmales, the sister group of diatoms, reveals the evolutionary specialization of diatoms from phago-mixotrophs to photoautotrophs.</title>
        <authorList>
            <person name="Ban H."/>
            <person name="Sato S."/>
            <person name="Yoshikawa S."/>
            <person name="Yamada K."/>
            <person name="Nakamura Y."/>
            <person name="Ichinomiya M."/>
            <person name="Sato N."/>
            <person name="Blanc-Mathieu R."/>
            <person name="Endo H."/>
            <person name="Kuwata A."/>
            <person name="Ogata H."/>
        </authorList>
    </citation>
    <scope>NUCLEOTIDE SEQUENCE [LARGE SCALE GENOMIC DNA]</scope>
    <source>
        <strain evidence="2">NIES 3700</strain>
    </source>
</reference>
<sequence>MLEVRRRSWRDFSDEVDDNMAARFCPTDPPEEEVVAAPYEEVAALSNDFMATDDWKRHFFGIAPGDTLMALRLTEKGYNGAADELIDKGIESDEIIVHGGANLVQLHMSQGHF</sequence>